<proteinExistence type="inferred from homology"/>
<keyword evidence="2" id="KW-0521">NADP</keyword>
<evidence type="ECO:0000313" key="6">
    <source>
        <dbReference type="Proteomes" id="UP001396898"/>
    </source>
</evidence>
<dbReference type="EMBL" id="JAQQWI010000022">
    <property type="protein sequence ID" value="KAK7996147.1"/>
    <property type="molecule type" value="Genomic_DNA"/>
</dbReference>
<keyword evidence="3" id="KW-0560">Oxidoreductase</keyword>
<comment type="similarity">
    <text evidence="1">Belongs to the short-chain dehydrogenases/reductases (SDR) family.</text>
</comment>
<protein>
    <recommendedName>
        <fullName evidence="7">Ketoreductase (KR) domain-containing protein</fullName>
    </recommendedName>
</protein>
<organism evidence="5 6">
    <name type="scientific">Apiospora marii</name>
    <dbReference type="NCBI Taxonomy" id="335849"/>
    <lineage>
        <taxon>Eukaryota</taxon>
        <taxon>Fungi</taxon>
        <taxon>Dikarya</taxon>
        <taxon>Ascomycota</taxon>
        <taxon>Pezizomycotina</taxon>
        <taxon>Sordariomycetes</taxon>
        <taxon>Xylariomycetidae</taxon>
        <taxon>Amphisphaeriales</taxon>
        <taxon>Apiosporaceae</taxon>
        <taxon>Apiospora</taxon>
    </lineage>
</organism>
<dbReference type="Proteomes" id="UP001396898">
    <property type="component" value="Unassembled WGS sequence"/>
</dbReference>
<evidence type="ECO:0008006" key="7">
    <source>
        <dbReference type="Google" id="ProtNLM"/>
    </source>
</evidence>
<dbReference type="SUPFAM" id="SSF51735">
    <property type="entry name" value="NAD(P)-binding Rossmann-fold domains"/>
    <property type="match status" value="1"/>
</dbReference>
<evidence type="ECO:0000256" key="1">
    <source>
        <dbReference type="ARBA" id="ARBA00006484"/>
    </source>
</evidence>
<evidence type="ECO:0000313" key="5">
    <source>
        <dbReference type="EMBL" id="KAK7996147.1"/>
    </source>
</evidence>
<evidence type="ECO:0000256" key="4">
    <source>
        <dbReference type="SAM" id="MobiDB-lite"/>
    </source>
</evidence>
<evidence type="ECO:0000256" key="2">
    <source>
        <dbReference type="ARBA" id="ARBA00022857"/>
    </source>
</evidence>
<feature type="region of interest" description="Disordered" evidence="4">
    <location>
        <begin position="1"/>
        <end position="22"/>
    </location>
</feature>
<dbReference type="PANTHER" id="PTHR43544">
    <property type="entry name" value="SHORT-CHAIN DEHYDROGENASE/REDUCTASE"/>
    <property type="match status" value="1"/>
</dbReference>
<sequence>MFHPGVINGNGNWPPSASSPDHHVVIAASRGPDSATSRALHDLSQGEDSRLVLVKLDSAVEADATAAVQLLAAGAGRDLRRWTRWWRMRVKAANLQRHFTANVLGFVWLYQAVLPLLRRSLIAKWKPTSPSNGVYGPSKAMVYWYTKRMNAAEETITAFVVDPGWSNTDMGIYSAGLSGLSRAPYQPDDSCDGIMRIVDTATIETRRDVCSLQGGHFALVGRPLRHGHSVATMLEVVVRRRSPAHASTYET</sequence>
<keyword evidence="6" id="KW-1185">Reference proteome</keyword>
<evidence type="ECO:0000256" key="3">
    <source>
        <dbReference type="ARBA" id="ARBA00023002"/>
    </source>
</evidence>
<dbReference type="Gene3D" id="3.40.50.720">
    <property type="entry name" value="NAD(P)-binding Rossmann-like Domain"/>
    <property type="match status" value="1"/>
</dbReference>
<comment type="caution">
    <text evidence="5">The sequence shown here is derived from an EMBL/GenBank/DDBJ whole genome shotgun (WGS) entry which is preliminary data.</text>
</comment>
<dbReference type="InterPro" id="IPR036291">
    <property type="entry name" value="NAD(P)-bd_dom_sf"/>
</dbReference>
<accession>A0ABR1R270</accession>
<name>A0ABR1R270_9PEZI</name>
<gene>
    <name evidence="5" type="ORF">PG991_015614</name>
</gene>
<dbReference type="PANTHER" id="PTHR43544:SF7">
    <property type="entry name" value="NADB-LER2"/>
    <property type="match status" value="1"/>
</dbReference>
<feature type="compositionally biased region" description="Polar residues" evidence="4">
    <location>
        <begin position="9"/>
        <end position="19"/>
    </location>
</feature>
<dbReference type="InterPro" id="IPR051468">
    <property type="entry name" value="Fungal_SecMetab_SDRs"/>
</dbReference>
<reference evidence="5 6" key="1">
    <citation type="submission" date="2023-01" db="EMBL/GenBank/DDBJ databases">
        <title>Analysis of 21 Apiospora genomes using comparative genomics revels a genus with tremendous synthesis potential of carbohydrate active enzymes and secondary metabolites.</title>
        <authorList>
            <person name="Sorensen T."/>
        </authorList>
    </citation>
    <scope>NUCLEOTIDE SEQUENCE [LARGE SCALE GENOMIC DNA]</scope>
    <source>
        <strain evidence="5 6">CBS 20057</strain>
    </source>
</reference>